<protein>
    <submittedName>
        <fullName evidence="2">DUF1573 domain-containing protein</fullName>
    </submittedName>
</protein>
<proteinExistence type="predicted"/>
<gene>
    <name evidence="2" type="ORF">DXB65_03910</name>
</gene>
<dbReference type="Proteomes" id="UP000260983">
    <property type="component" value="Unassembled WGS sequence"/>
</dbReference>
<dbReference type="PROSITE" id="PS51257">
    <property type="entry name" value="PROKAR_LIPOPROTEIN"/>
    <property type="match status" value="1"/>
</dbReference>
<evidence type="ECO:0000313" key="3">
    <source>
        <dbReference type="Proteomes" id="UP000260983"/>
    </source>
</evidence>
<accession>A0A3E5BPA7</accession>
<dbReference type="Gene3D" id="3.40.30.10">
    <property type="entry name" value="Glutaredoxin"/>
    <property type="match status" value="1"/>
</dbReference>
<keyword evidence="1" id="KW-0732">Signal</keyword>
<dbReference type="RefSeq" id="WP_117723388.1">
    <property type="nucleotide sequence ID" value="NZ_QSUL01000002.1"/>
</dbReference>
<dbReference type="InterPro" id="IPR036249">
    <property type="entry name" value="Thioredoxin-like_sf"/>
</dbReference>
<dbReference type="Gene3D" id="2.60.40.10">
    <property type="entry name" value="Immunoglobulins"/>
    <property type="match status" value="1"/>
</dbReference>
<evidence type="ECO:0000256" key="1">
    <source>
        <dbReference type="SAM" id="SignalP"/>
    </source>
</evidence>
<dbReference type="PANTHER" id="PTHR37833">
    <property type="entry name" value="LIPOPROTEIN-RELATED"/>
    <property type="match status" value="1"/>
</dbReference>
<dbReference type="EMBL" id="QSUL01000002">
    <property type="protein sequence ID" value="RGN39476.1"/>
    <property type="molecule type" value="Genomic_DNA"/>
</dbReference>
<dbReference type="InterPro" id="IPR013783">
    <property type="entry name" value="Ig-like_fold"/>
</dbReference>
<dbReference type="Pfam" id="PF07610">
    <property type="entry name" value="DUF1573"/>
    <property type="match status" value="1"/>
</dbReference>
<feature type="chain" id="PRO_5017752021" evidence="1">
    <location>
        <begin position="23"/>
        <end position="288"/>
    </location>
</feature>
<dbReference type="AlphaFoldDB" id="A0A3E5BPA7"/>
<reference evidence="2 3" key="1">
    <citation type="submission" date="2018-08" db="EMBL/GenBank/DDBJ databases">
        <title>A genome reference for cultivated species of the human gut microbiota.</title>
        <authorList>
            <person name="Zou Y."/>
            <person name="Xue W."/>
            <person name="Luo G."/>
        </authorList>
    </citation>
    <scope>NUCLEOTIDE SEQUENCE [LARGE SCALE GENOMIC DNA]</scope>
    <source>
        <strain evidence="2 3">OM05-15BH</strain>
    </source>
</reference>
<dbReference type="InterPro" id="IPR011467">
    <property type="entry name" value="DUF1573"/>
</dbReference>
<name>A0A3E5BPA7_9BACE</name>
<sequence length="288" mass="32763">MKVKIIVCCVLALILLSCLGSRDNSTEKFIVEWEGKEIIFPEKTQFALYGKDFAFDTIPDAEFKIITYVDSIGCASCKLRLPSWIDFIAQLDTMKLNVQILFFLHPFNSRELKAILRRDNFNYPVCMDTKDELNKLNHFPQDFHFQTFLLNRNNEVLAIGNPVHNYRIKELYLKILLKGGLEDKTSDQTTVEVANSTVNLGRLKKEQEKDTVIYIKNVGPNKLVVLDIIASCGCTIVECDRVPVAQGEKLALKIVYKPDNKGYFNKSINLYCNVPSSPISLQVLGNVE</sequence>
<dbReference type="PANTHER" id="PTHR37833:SF1">
    <property type="entry name" value="SIGNAL PEPTIDE PROTEIN"/>
    <property type="match status" value="1"/>
</dbReference>
<feature type="signal peptide" evidence="1">
    <location>
        <begin position="1"/>
        <end position="22"/>
    </location>
</feature>
<evidence type="ECO:0000313" key="2">
    <source>
        <dbReference type="EMBL" id="RGN39476.1"/>
    </source>
</evidence>
<organism evidence="2 3">
    <name type="scientific">Bacteroides oleiciplenus</name>
    <dbReference type="NCBI Taxonomy" id="626931"/>
    <lineage>
        <taxon>Bacteria</taxon>
        <taxon>Pseudomonadati</taxon>
        <taxon>Bacteroidota</taxon>
        <taxon>Bacteroidia</taxon>
        <taxon>Bacteroidales</taxon>
        <taxon>Bacteroidaceae</taxon>
        <taxon>Bacteroides</taxon>
    </lineage>
</organism>
<dbReference type="SUPFAM" id="SSF52833">
    <property type="entry name" value="Thioredoxin-like"/>
    <property type="match status" value="1"/>
</dbReference>
<comment type="caution">
    <text evidence="2">The sequence shown here is derived from an EMBL/GenBank/DDBJ whole genome shotgun (WGS) entry which is preliminary data.</text>
</comment>